<evidence type="ECO:0008006" key="3">
    <source>
        <dbReference type="Google" id="ProtNLM"/>
    </source>
</evidence>
<protein>
    <recommendedName>
        <fullName evidence="3">Phospholipase B-like</fullName>
    </recommendedName>
</protein>
<organism evidence="1 2">
    <name type="scientific">Durusdinium trenchii</name>
    <dbReference type="NCBI Taxonomy" id="1381693"/>
    <lineage>
        <taxon>Eukaryota</taxon>
        <taxon>Sar</taxon>
        <taxon>Alveolata</taxon>
        <taxon>Dinophyceae</taxon>
        <taxon>Suessiales</taxon>
        <taxon>Symbiodiniaceae</taxon>
        <taxon>Durusdinium</taxon>
    </lineage>
</organism>
<sequence length="122" mass="13267">MPGGGCTRQRHIDEPFFVPLRGKLQLQDPHGGALVLGSVVDGERRPDGGWSRWGMVAPSTSEWDVAGYCKVDQLTVVYWAGGPSDPELIPYAWSLIQARGGGLERFPLTAVKSGPHDLPCPW</sequence>
<accession>A0ABP0KGC1</accession>
<gene>
    <name evidence="1" type="ORF">SCF082_LOCUS17179</name>
</gene>
<evidence type="ECO:0000313" key="1">
    <source>
        <dbReference type="EMBL" id="CAK9025686.1"/>
    </source>
</evidence>
<dbReference type="Proteomes" id="UP001642464">
    <property type="component" value="Unassembled WGS sequence"/>
</dbReference>
<reference evidence="1 2" key="1">
    <citation type="submission" date="2024-02" db="EMBL/GenBank/DDBJ databases">
        <authorList>
            <person name="Chen Y."/>
            <person name="Shah S."/>
            <person name="Dougan E. K."/>
            <person name="Thang M."/>
            <person name="Chan C."/>
        </authorList>
    </citation>
    <scope>NUCLEOTIDE SEQUENCE [LARGE SCALE GENOMIC DNA]</scope>
</reference>
<proteinExistence type="predicted"/>
<evidence type="ECO:0000313" key="2">
    <source>
        <dbReference type="Proteomes" id="UP001642464"/>
    </source>
</evidence>
<name>A0ABP0KGC1_9DINO</name>
<dbReference type="EMBL" id="CAXAMM010011272">
    <property type="protein sequence ID" value="CAK9025686.1"/>
    <property type="molecule type" value="Genomic_DNA"/>
</dbReference>
<keyword evidence="2" id="KW-1185">Reference proteome</keyword>
<comment type="caution">
    <text evidence="1">The sequence shown here is derived from an EMBL/GenBank/DDBJ whole genome shotgun (WGS) entry which is preliminary data.</text>
</comment>